<evidence type="ECO:0000313" key="3">
    <source>
        <dbReference type="Proteomes" id="UP001206895"/>
    </source>
</evidence>
<protein>
    <recommendedName>
        <fullName evidence="4">EcsC family protein</fullName>
    </recommendedName>
</protein>
<dbReference type="RefSeq" id="WP_253662369.1">
    <property type="nucleotide sequence ID" value="NZ_BAAAJQ010000001.1"/>
</dbReference>
<comment type="caution">
    <text evidence="2">The sequence shown here is derived from an EMBL/GenBank/DDBJ whole genome shotgun (WGS) entry which is preliminary data.</text>
</comment>
<feature type="compositionally biased region" description="Basic and acidic residues" evidence="1">
    <location>
        <begin position="32"/>
        <end position="43"/>
    </location>
</feature>
<organism evidence="2 3">
    <name type="scientific">Williamsia maris</name>
    <dbReference type="NCBI Taxonomy" id="72806"/>
    <lineage>
        <taxon>Bacteria</taxon>
        <taxon>Bacillati</taxon>
        <taxon>Actinomycetota</taxon>
        <taxon>Actinomycetes</taxon>
        <taxon>Mycobacteriales</taxon>
        <taxon>Nocardiaceae</taxon>
        <taxon>Williamsia</taxon>
    </lineage>
</organism>
<dbReference type="EMBL" id="JAMTCJ010000003">
    <property type="protein sequence ID" value="MCP2177432.1"/>
    <property type="molecule type" value="Genomic_DNA"/>
</dbReference>
<proteinExistence type="predicted"/>
<reference evidence="2 3" key="1">
    <citation type="submission" date="2022-06" db="EMBL/GenBank/DDBJ databases">
        <title>Genomic Encyclopedia of Archaeal and Bacterial Type Strains, Phase II (KMG-II): from individual species to whole genera.</title>
        <authorList>
            <person name="Goeker M."/>
        </authorList>
    </citation>
    <scope>NUCLEOTIDE SEQUENCE [LARGE SCALE GENOMIC DNA]</scope>
    <source>
        <strain evidence="2 3">DSM 44693</strain>
    </source>
</reference>
<evidence type="ECO:0008006" key="4">
    <source>
        <dbReference type="Google" id="ProtNLM"/>
    </source>
</evidence>
<evidence type="ECO:0000313" key="2">
    <source>
        <dbReference type="EMBL" id="MCP2177432.1"/>
    </source>
</evidence>
<keyword evidence="3" id="KW-1185">Reference proteome</keyword>
<feature type="region of interest" description="Disordered" evidence="1">
    <location>
        <begin position="32"/>
        <end position="58"/>
    </location>
</feature>
<evidence type="ECO:0000256" key="1">
    <source>
        <dbReference type="SAM" id="MobiDB-lite"/>
    </source>
</evidence>
<sequence length="268" mass="28165">MAKPLGDAELVGILYRATGLIGPVLDALEHDDPFTGNERLRSDDDGDGDDSVGAGDDPSFSDKAIAAAADSLSWVTNKASAPGSEKWQRLSVDEQSDWWVSRVGALTSVLVAYPGVFGAASDRLPIQDVLGFTQQAFVLCAIARVHGVSERSRQTDLLASVLCGRTVDTAAIRATASEKAAADLADSPTPSPRSWSARDVVSRVWTTAKLLRAVVGEAKRRPAPGRLSKMLSAVPIVGAAADYVGERSALKRAAKAATTWLAKGPVQV</sequence>
<gene>
    <name evidence="2" type="ORF">LX13_003260</name>
</gene>
<name>A0ABT1HGQ4_9NOCA</name>
<dbReference type="Proteomes" id="UP001206895">
    <property type="component" value="Unassembled WGS sequence"/>
</dbReference>
<accession>A0ABT1HGQ4</accession>